<dbReference type="Proteomes" id="UP001207918">
    <property type="component" value="Unassembled WGS sequence"/>
</dbReference>
<gene>
    <name evidence="1" type="ORF">J6I44_02880</name>
</gene>
<evidence type="ECO:0000313" key="1">
    <source>
        <dbReference type="EMBL" id="MCW9705779.1"/>
    </source>
</evidence>
<name>A0ABT3PIP2_9BACT</name>
<protein>
    <submittedName>
        <fullName evidence="1">Uncharacterized protein</fullName>
    </submittedName>
</protein>
<accession>A0ABT3PIP2</accession>
<sequence>MSAETFNKIRRITFSLYHKCGYEDSTSYLNAQQEELGRKGYIGLKAELEFYHNYRGDLELDVGADVGDHCDFSGILGSEKFRIDVTTNFNFKAYNEFEPLIEDGAKYKIALIDRENFELSEIIDINFPKCKVCNEGRLFDLVLLGDENITMGGNRTWSYDQIHFKYCNNCGSYFEEDRIRTVQLPDYDTLDVQLKELYDPLMDDKEYLEKLYSEEFNRFITNTKNYLKNKFECIPFGLCNNTFIEVNPRTGEGYKETELFWQENFLQGHIPTHFGELVLE</sequence>
<comment type="caution">
    <text evidence="1">The sequence shown here is derived from an EMBL/GenBank/DDBJ whole genome shotgun (WGS) entry which is preliminary data.</text>
</comment>
<organism evidence="1 2">
    <name type="scientific">Fodinibius salsisoli</name>
    <dbReference type="NCBI Taxonomy" id="2820877"/>
    <lineage>
        <taxon>Bacteria</taxon>
        <taxon>Pseudomonadati</taxon>
        <taxon>Balneolota</taxon>
        <taxon>Balneolia</taxon>
        <taxon>Balneolales</taxon>
        <taxon>Balneolaceae</taxon>
        <taxon>Fodinibius</taxon>
    </lineage>
</organism>
<evidence type="ECO:0000313" key="2">
    <source>
        <dbReference type="Proteomes" id="UP001207918"/>
    </source>
</evidence>
<proteinExistence type="predicted"/>
<dbReference type="RefSeq" id="WP_265764447.1">
    <property type="nucleotide sequence ID" value="NZ_JAGGJA010000002.1"/>
</dbReference>
<keyword evidence="2" id="KW-1185">Reference proteome</keyword>
<reference evidence="1 2" key="1">
    <citation type="submission" date="2021-03" db="EMBL/GenBank/DDBJ databases">
        <title>Aliifodinibius sp. nov., a new bacterium isolated from saline soil.</title>
        <authorList>
            <person name="Galisteo C."/>
            <person name="De La Haba R."/>
            <person name="Sanchez-Porro C."/>
            <person name="Ventosa A."/>
        </authorList>
    </citation>
    <scope>NUCLEOTIDE SEQUENCE [LARGE SCALE GENOMIC DNA]</scope>
    <source>
        <strain evidence="1 2">1BSP15-2V2</strain>
    </source>
</reference>
<dbReference type="EMBL" id="JAGGJA010000002">
    <property type="protein sequence ID" value="MCW9705779.1"/>
    <property type="molecule type" value="Genomic_DNA"/>
</dbReference>